<evidence type="ECO:0000313" key="1">
    <source>
        <dbReference type="EMBL" id="SHG68905.1"/>
    </source>
</evidence>
<dbReference type="EMBL" id="FQXD01000001">
    <property type="protein sequence ID" value="SHG68905.1"/>
    <property type="molecule type" value="Genomic_DNA"/>
</dbReference>
<proteinExistence type="predicted"/>
<protein>
    <submittedName>
        <fullName evidence="1">Uncharacterized protein</fullName>
    </submittedName>
</protein>
<sequence length="63" mass="7169">MRTIVLIIGLVAASAFVYKWRYRILNMVLAIGFLRKFAVQLSMSSPSIRSLFKSKMSQTNTNV</sequence>
<dbReference type="OrthoDB" id="2692040at2"/>
<dbReference type="RefSeq" id="WP_073004415.1">
    <property type="nucleotide sequence ID" value="NZ_FQXD01000001.1"/>
</dbReference>
<reference evidence="2" key="1">
    <citation type="submission" date="2016-11" db="EMBL/GenBank/DDBJ databases">
        <authorList>
            <person name="Varghese N."/>
            <person name="Submissions S."/>
        </authorList>
    </citation>
    <scope>NUCLEOTIDE SEQUENCE [LARGE SCALE GENOMIC DNA]</scope>
    <source>
        <strain evidence="2">CGMCC 1.6496</strain>
    </source>
</reference>
<dbReference type="AlphaFoldDB" id="A0A1M5LV68"/>
<accession>A0A1M5LV68</accession>
<organism evidence="1 2">
    <name type="scientific">Virgibacillus chiguensis</name>
    <dbReference type="NCBI Taxonomy" id="411959"/>
    <lineage>
        <taxon>Bacteria</taxon>
        <taxon>Bacillati</taxon>
        <taxon>Bacillota</taxon>
        <taxon>Bacilli</taxon>
        <taxon>Bacillales</taxon>
        <taxon>Bacillaceae</taxon>
        <taxon>Virgibacillus</taxon>
    </lineage>
</organism>
<name>A0A1M5LV68_9BACI</name>
<evidence type="ECO:0000313" key="2">
    <source>
        <dbReference type="Proteomes" id="UP000184079"/>
    </source>
</evidence>
<dbReference type="Proteomes" id="UP000184079">
    <property type="component" value="Unassembled WGS sequence"/>
</dbReference>
<gene>
    <name evidence="1" type="ORF">SAMN05421807_101271</name>
</gene>
<keyword evidence="2" id="KW-1185">Reference proteome</keyword>